<proteinExistence type="predicted"/>
<feature type="region of interest" description="Disordered" evidence="1">
    <location>
        <begin position="214"/>
        <end position="238"/>
    </location>
</feature>
<comment type="caution">
    <text evidence="2">The sequence shown here is derived from an EMBL/GenBank/DDBJ whole genome shotgun (WGS) entry which is preliminary data.</text>
</comment>
<organism evidence="2 3">
    <name type="scientific">Schizothecium vesticola</name>
    <dbReference type="NCBI Taxonomy" id="314040"/>
    <lineage>
        <taxon>Eukaryota</taxon>
        <taxon>Fungi</taxon>
        <taxon>Dikarya</taxon>
        <taxon>Ascomycota</taxon>
        <taxon>Pezizomycotina</taxon>
        <taxon>Sordariomycetes</taxon>
        <taxon>Sordariomycetidae</taxon>
        <taxon>Sordariales</taxon>
        <taxon>Schizotheciaceae</taxon>
        <taxon>Schizothecium</taxon>
    </lineage>
</organism>
<sequence>MASPELGVSAFDVLGFTDAELIEFMQQSRRPGDGGGFDLDIDGWDILAGDQKEKFAERLRFGARKALESTPSRPVDLDQVTARLLEVAAATTTTDTGRVYRPYAGEPTASPPSLQSEQELERQYHDMLVNDGGRPCYPIALLQAFSENPDEYPGLSQPWLRYGWEVFCLQLHHWHRFLQWQQLNRGSYNSDTEYVRYVNKTKLEWAFNKDPEAEELEDNPQDWHPLLHGDNSPSPPEGQPIFPTYVERVNCRLAQHGFTRTIQLKEDVKQQDKLSTWIEYLAYQYSWCDRYTRQLMRRQHRFDEEWERLVASGVLHDWETAEYLDTDASGFERQGDFDTAYRAVLDAEKAVAALWWK</sequence>
<keyword evidence="3" id="KW-1185">Reference proteome</keyword>
<name>A0AA40FBQ5_9PEZI</name>
<evidence type="ECO:0000313" key="3">
    <source>
        <dbReference type="Proteomes" id="UP001172155"/>
    </source>
</evidence>
<reference evidence="2" key="1">
    <citation type="submission" date="2023-06" db="EMBL/GenBank/DDBJ databases">
        <title>Genome-scale phylogeny and comparative genomics of the fungal order Sordariales.</title>
        <authorList>
            <consortium name="Lawrence Berkeley National Laboratory"/>
            <person name="Hensen N."/>
            <person name="Bonometti L."/>
            <person name="Westerberg I."/>
            <person name="Brannstrom I.O."/>
            <person name="Guillou S."/>
            <person name="Cros-Aarteil S."/>
            <person name="Calhoun S."/>
            <person name="Haridas S."/>
            <person name="Kuo A."/>
            <person name="Mondo S."/>
            <person name="Pangilinan J."/>
            <person name="Riley R."/>
            <person name="LaButti K."/>
            <person name="Andreopoulos B."/>
            <person name="Lipzen A."/>
            <person name="Chen C."/>
            <person name="Yanf M."/>
            <person name="Daum C."/>
            <person name="Ng V."/>
            <person name="Clum A."/>
            <person name="Steindorff A."/>
            <person name="Ohm R."/>
            <person name="Martin F."/>
            <person name="Silar P."/>
            <person name="Natvig D."/>
            <person name="Lalanne C."/>
            <person name="Gautier V."/>
            <person name="Ament-velasquez S.L."/>
            <person name="Kruys A."/>
            <person name="Hutchinson M.I."/>
            <person name="Powell A.J."/>
            <person name="Barry K."/>
            <person name="Miller A.N."/>
            <person name="Grigoriev I.V."/>
            <person name="Debuchy R."/>
            <person name="Gladieux P."/>
            <person name="Thoren M.H."/>
            <person name="Johannesson H."/>
        </authorList>
    </citation>
    <scope>NUCLEOTIDE SEQUENCE</scope>
    <source>
        <strain evidence="2">SMH3187-1</strain>
    </source>
</reference>
<dbReference type="Proteomes" id="UP001172155">
    <property type="component" value="Unassembled WGS sequence"/>
</dbReference>
<accession>A0AA40FBQ5</accession>
<evidence type="ECO:0000313" key="2">
    <source>
        <dbReference type="EMBL" id="KAK0754735.1"/>
    </source>
</evidence>
<dbReference type="EMBL" id="JAUKUD010000001">
    <property type="protein sequence ID" value="KAK0754735.1"/>
    <property type="molecule type" value="Genomic_DNA"/>
</dbReference>
<evidence type="ECO:0000256" key="1">
    <source>
        <dbReference type="SAM" id="MobiDB-lite"/>
    </source>
</evidence>
<dbReference type="AlphaFoldDB" id="A0AA40FBQ5"/>
<gene>
    <name evidence="2" type="ORF">B0T18DRAFT_485135</name>
</gene>
<protein>
    <submittedName>
        <fullName evidence="2">Uncharacterized protein</fullName>
    </submittedName>
</protein>